<dbReference type="Proteomes" id="UP000663852">
    <property type="component" value="Unassembled WGS sequence"/>
</dbReference>
<protein>
    <submittedName>
        <fullName evidence="2">Uncharacterized protein</fullName>
    </submittedName>
</protein>
<dbReference type="EMBL" id="CAJNOJ010000001">
    <property type="protein sequence ID" value="CAF0719846.1"/>
    <property type="molecule type" value="Genomic_DNA"/>
</dbReference>
<comment type="caution">
    <text evidence="2">The sequence shown here is derived from an EMBL/GenBank/DDBJ whole genome shotgun (WGS) entry which is preliminary data.</text>
</comment>
<dbReference type="EMBL" id="CAJNOR010000152">
    <property type="protein sequence ID" value="CAF0819369.1"/>
    <property type="molecule type" value="Genomic_DNA"/>
</dbReference>
<dbReference type="AlphaFoldDB" id="A0A813U7A3"/>
<gene>
    <name evidence="1" type="ORF">EDS130_LOCUS128</name>
    <name evidence="2" type="ORF">XAT740_LOCUS3881</name>
</gene>
<keyword evidence="3" id="KW-1185">Reference proteome</keyword>
<evidence type="ECO:0000313" key="1">
    <source>
        <dbReference type="EMBL" id="CAF0719846.1"/>
    </source>
</evidence>
<accession>A0A813U7A3</accession>
<proteinExistence type="predicted"/>
<name>A0A813U7A3_ADIRI</name>
<dbReference type="InterPro" id="IPR036621">
    <property type="entry name" value="Anticodon-bd_dom_sf"/>
</dbReference>
<organism evidence="2 3">
    <name type="scientific">Adineta ricciae</name>
    <name type="common">Rotifer</name>
    <dbReference type="NCBI Taxonomy" id="249248"/>
    <lineage>
        <taxon>Eukaryota</taxon>
        <taxon>Metazoa</taxon>
        <taxon>Spiralia</taxon>
        <taxon>Gnathifera</taxon>
        <taxon>Rotifera</taxon>
        <taxon>Eurotatoria</taxon>
        <taxon>Bdelloidea</taxon>
        <taxon>Adinetida</taxon>
        <taxon>Adinetidae</taxon>
        <taxon>Adineta</taxon>
    </lineage>
</organism>
<reference evidence="2" key="1">
    <citation type="submission" date="2021-02" db="EMBL/GenBank/DDBJ databases">
        <authorList>
            <person name="Nowell W R."/>
        </authorList>
    </citation>
    <scope>NUCLEOTIDE SEQUENCE</scope>
</reference>
<dbReference type="Proteomes" id="UP000663828">
    <property type="component" value="Unassembled WGS sequence"/>
</dbReference>
<dbReference type="OrthoDB" id="5394539at2759"/>
<evidence type="ECO:0000313" key="2">
    <source>
        <dbReference type="EMBL" id="CAF0819369.1"/>
    </source>
</evidence>
<sequence length="297" mass="34613">MLSIQHLIERGLTSGFLKATSSNSSSPAFNYGPLTSYLFFNFRQEWVQSFIRNSSGRYQFLWLDSIDQIPNPSPNMTLAWQTKITNNLLELPLILKRDEHVRDDDHLCLQYVKPTEDINLIRLANERTCFWKKYFSSRDKLEFLSSKQNQFDINYRFSQDTEPYLLETIRFDANDSSLNLSLNINHSLIALLLDSQMKSLHPLLAPHQIGIQTTMKSAEISQYISKLLTYKYHLRVVRLTDEQTADHIPFHVKLDDNSLKTGVCSVWNRDTQLNENIHVKLVTKRLGDYFKALDDFA</sequence>
<dbReference type="Gene3D" id="3.40.50.800">
    <property type="entry name" value="Anticodon-binding domain"/>
    <property type="match status" value="1"/>
</dbReference>
<dbReference type="SUPFAM" id="SSF52954">
    <property type="entry name" value="Class II aaRS ABD-related"/>
    <property type="match status" value="1"/>
</dbReference>
<evidence type="ECO:0000313" key="3">
    <source>
        <dbReference type="Proteomes" id="UP000663828"/>
    </source>
</evidence>